<feature type="binding site" evidence="9">
    <location>
        <position position="221"/>
    </location>
    <ligand>
        <name>Mg(2+)</name>
        <dbReference type="ChEBI" id="CHEBI:18420"/>
    </ligand>
</feature>
<keyword evidence="7" id="KW-0133">Cell shape</keyword>
<evidence type="ECO:0000256" key="1">
    <source>
        <dbReference type="ARBA" id="ARBA00004141"/>
    </source>
</evidence>
<dbReference type="GO" id="GO:0051301">
    <property type="term" value="P:cell division"/>
    <property type="evidence" value="ECO:0007669"/>
    <property type="project" value="UniProtKB-KW"/>
</dbReference>
<keyword evidence="5 7" id="KW-1133">Transmembrane helix</keyword>
<name>A0A537M9Q4_9BACT</name>
<dbReference type="GO" id="GO:0046872">
    <property type="term" value="F:metal ion binding"/>
    <property type="evidence" value="ECO:0007669"/>
    <property type="project" value="UniProtKB-KW"/>
</dbReference>
<feature type="transmembrane region" description="Helical" evidence="7">
    <location>
        <begin position="105"/>
        <end position="122"/>
    </location>
</feature>
<sequence>MAAALTLAGGGPLVGWLRRTGAVKSIREEAPKRHGEKAGTPTMGGLLIIGAVLTAPLVVGVAALRAPIDLLVALGVVAAFGAIGVVDDALGIVRRRSLGLRVRERLLLQIPVALLWGLYVAMQPHLGSWIGVPGTHLGVDLGWGYALFSIALVVGMANAVNLTDGLDGLAAGSVAIAGGALAVIAARAGAIPAGVLSAALAGATLGFLWFNAHPARVFMGDVGSQGCGAALAVVGTLAKMELWVLIVGGLFVWEALSVFLQVASFKTTGRRIFRMSPFHHHCELLGWTETQTVVRFWVCGALLAALGVGLAG</sequence>
<evidence type="ECO:0000256" key="2">
    <source>
        <dbReference type="ARBA" id="ARBA00005583"/>
    </source>
</evidence>
<feature type="binding site" evidence="9">
    <location>
        <position position="161"/>
    </location>
    <ligand>
        <name>Mg(2+)</name>
        <dbReference type="ChEBI" id="CHEBI:18420"/>
    </ligand>
</feature>
<dbReference type="CDD" id="cd06852">
    <property type="entry name" value="GT_MraY"/>
    <property type="match status" value="1"/>
</dbReference>
<dbReference type="GO" id="GO:0008360">
    <property type="term" value="P:regulation of cell shape"/>
    <property type="evidence" value="ECO:0007669"/>
    <property type="project" value="UniProtKB-KW"/>
</dbReference>
<keyword evidence="7" id="KW-1003">Cell membrane</keyword>
<feature type="transmembrane region" description="Helical" evidence="7">
    <location>
        <begin position="191"/>
        <end position="210"/>
    </location>
</feature>
<feature type="transmembrane region" description="Helical" evidence="7">
    <location>
        <begin position="168"/>
        <end position="185"/>
    </location>
</feature>
<evidence type="ECO:0000256" key="4">
    <source>
        <dbReference type="ARBA" id="ARBA00022692"/>
    </source>
</evidence>
<keyword evidence="7 9" id="KW-0460">Magnesium</keyword>
<protein>
    <recommendedName>
        <fullName evidence="7 8">Phospho-N-acetylmuramoyl-pentapeptide-transferase</fullName>
        <ecNumber evidence="7 8">2.7.8.13</ecNumber>
    </recommendedName>
    <alternativeName>
        <fullName evidence="7">UDP-MurNAc-pentapeptide phosphotransferase</fullName>
    </alternativeName>
</protein>
<dbReference type="NCBIfam" id="TIGR00445">
    <property type="entry name" value="mraY"/>
    <property type="match status" value="1"/>
</dbReference>
<dbReference type="Pfam" id="PF00953">
    <property type="entry name" value="Glycos_transf_4"/>
    <property type="match status" value="1"/>
</dbReference>
<dbReference type="GO" id="GO:0071555">
    <property type="term" value="P:cell wall organization"/>
    <property type="evidence" value="ECO:0007669"/>
    <property type="project" value="UniProtKB-KW"/>
</dbReference>
<comment type="function">
    <text evidence="7">Catalyzes the initial step of the lipid cycle reactions in the biosynthesis of the cell wall peptidoglycan: transfers peptidoglycan precursor phospho-MurNAc-pentapeptide from UDP-MurNAc-pentapeptide onto the lipid carrier undecaprenyl phosphate, yielding undecaprenyl-pyrophosphoryl-MurNAc-pentapeptide, known as lipid I.</text>
</comment>
<comment type="subcellular location">
    <subcellularLocation>
        <location evidence="7">Cell membrane</location>
        <topology evidence="7">Multi-pass membrane protein</topology>
    </subcellularLocation>
    <subcellularLocation>
        <location evidence="1">Membrane</location>
        <topology evidence="1">Multi-pass membrane protein</topology>
    </subcellularLocation>
</comment>
<dbReference type="Pfam" id="PF10555">
    <property type="entry name" value="MraY_sig1"/>
    <property type="match status" value="1"/>
</dbReference>
<feature type="transmembrane region" description="Helical" evidence="7">
    <location>
        <begin position="42"/>
        <end position="64"/>
    </location>
</feature>
<dbReference type="EMBL" id="VBAM01000004">
    <property type="protein sequence ID" value="TMJ16965.1"/>
    <property type="molecule type" value="Genomic_DNA"/>
</dbReference>
<feature type="transmembrane region" description="Helical" evidence="7">
    <location>
        <begin position="142"/>
        <end position="161"/>
    </location>
</feature>
<dbReference type="UniPathway" id="UPA00219"/>
<evidence type="ECO:0000256" key="9">
    <source>
        <dbReference type="PIRSR" id="PIRSR600715-1"/>
    </source>
</evidence>
<gene>
    <name evidence="7" type="primary">mraY</name>
    <name evidence="10" type="ORF">E6H02_00140</name>
</gene>
<evidence type="ECO:0000256" key="5">
    <source>
        <dbReference type="ARBA" id="ARBA00022989"/>
    </source>
</evidence>
<dbReference type="EC" id="2.7.8.13" evidence="7 8"/>
<feature type="transmembrane region" description="Helical" evidence="7">
    <location>
        <begin position="70"/>
        <end position="93"/>
    </location>
</feature>
<dbReference type="Proteomes" id="UP000320393">
    <property type="component" value="Unassembled WGS sequence"/>
</dbReference>
<comment type="caution">
    <text evidence="10">The sequence shown here is derived from an EMBL/GenBank/DDBJ whole genome shotgun (WGS) entry which is preliminary data.</text>
</comment>
<comment type="pathway">
    <text evidence="7">Cell wall biogenesis; peptidoglycan biosynthesis.</text>
</comment>
<keyword evidence="4 7" id="KW-0812">Transmembrane</keyword>
<comment type="cofactor">
    <cofactor evidence="7 9">
        <name>Mg(2+)</name>
        <dbReference type="ChEBI" id="CHEBI:18420"/>
    </cofactor>
</comment>
<evidence type="ECO:0000256" key="6">
    <source>
        <dbReference type="ARBA" id="ARBA00023136"/>
    </source>
</evidence>
<dbReference type="AlphaFoldDB" id="A0A537M9Q4"/>
<keyword evidence="7" id="KW-0131">Cell cycle</keyword>
<keyword evidence="3 7" id="KW-0808">Transferase</keyword>
<dbReference type="HAMAP" id="MF_00038">
    <property type="entry name" value="MraY"/>
    <property type="match status" value="1"/>
</dbReference>
<accession>A0A537M9Q4</accession>
<comment type="caution">
    <text evidence="7">Lacks conserved residue(s) required for the propagation of feature annotation.</text>
</comment>
<dbReference type="GO" id="GO:0008963">
    <property type="term" value="F:phospho-N-acetylmuramoyl-pentapeptide-transferase activity"/>
    <property type="evidence" value="ECO:0007669"/>
    <property type="project" value="UniProtKB-UniRule"/>
</dbReference>
<evidence type="ECO:0000313" key="11">
    <source>
        <dbReference type="Proteomes" id="UP000320393"/>
    </source>
</evidence>
<keyword evidence="7" id="KW-0132">Cell division</keyword>
<evidence type="ECO:0000313" key="10">
    <source>
        <dbReference type="EMBL" id="TMJ16965.1"/>
    </source>
</evidence>
<dbReference type="InterPro" id="IPR000715">
    <property type="entry name" value="Glycosyl_transferase_4"/>
</dbReference>
<keyword evidence="7" id="KW-0573">Peptidoglycan synthesis</keyword>
<dbReference type="GO" id="GO:0005886">
    <property type="term" value="C:plasma membrane"/>
    <property type="evidence" value="ECO:0007669"/>
    <property type="project" value="UniProtKB-SubCell"/>
</dbReference>
<comment type="similarity">
    <text evidence="2 7">Belongs to the glycosyltransferase 4 family. MraY subfamily.</text>
</comment>
<keyword evidence="7 9" id="KW-0479">Metal-binding</keyword>
<keyword evidence="7" id="KW-0961">Cell wall biogenesis/degradation</keyword>
<comment type="catalytic activity">
    <reaction evidence="7">
        <text>UDP-N-acetyl-alpha-D-muramoyl-L-alanyl-gamma-D-glutamyl-meso-2,6-diaminopimeloyl-D-alanyl-D-alanine + di-trans,octa-cis-undecaprenyl phosphate = di-trans,octa-cis-undecaprenyl diphospho-N-acetyl-alpha-D-muramoyl-L-alanyl-D-glutamyl-meso-2,6-diaminopimeloyl-D-alanyl-D-alanine + UMP</text>
        <dbReference type="Rhea" id="RHEA:28386"/>
        <dbReference type="ChEBI" id="CHEBI:57865"/>
        <dbReference type="ChEBI" id="CHEBI:60392"/>
        <dbReference type="ChEBI" id="CHEBI:61386"/>
        <dbReference type="ChEBI" id="CHEBI:61387"/>
        <dbReference type="EC" id="2.7.8.13"/>
    </reaction>
</comment>
<dbReference type="InterPro" id="IPR018480">
    <property type="entry name" value="PNAcMuramoyl-5peptid_Trfase_CS"/>
</dbReference>
<evidence type="ECO:0000256" key="8">
    <source>
        <dbReference type="NCBIfam" id="TIGR00445"/>
    </source>
</evidence>
<proteinExistence type="inferred from homology"/>
<dbReference type="PANTHER" id="PTHR22926:SF5">
    <property type="entry name" value="PHOSPHO-N-ACETYLMURAMOYL-PENTAPEPTIDE-TRANSFERASE HOMOLOG"/>
    <property type="match status" value="1"/>
</dbReference>
<dbReference type="GO" id="GO:0009252">
    <property type="term" value="P:peptidoglycan biosynthetic process"/>
    <property type="evidence" value="ECO:0007669"/>
    <property type="project" value="UniProtKB-UniRule"/>
</dbReference>
<reference evidence="10 11" key="1">
    <citation type="journal article" date="2019" name="Nat. Microbiol.">
        <title>Mediterranean grassland soil C-N compound turnover is dependent on rainfall and depth, and is mediated by genomically divergent microorganisms.</title>
        <authorList>
            <person name="Diamond S."/>
            <person name="Andeer P.F."/>
            <person name="Li Z."/>
            <person name="Crits-Christoph A."/>
            <person name="Burstein D."/>
            <person name="Anantharaman K."/>
            <person name="Lane K.R."/>
            <person name="Thomas B.C."/>
            <person name="Pan C."/>
            <person name="Northen T.R."/>
            <person name="Banfield J.F."/>
        </authorList>
    </citation>
    <scope>NUCLEOTIDE SEQUENCE [LARGE SCALE GENOMIC DNA]</scope>
    <source>
        <strain evidence="10">NP_5</strain>
    </source>
</reference>
<evidence type="ECO:0000256" key="3">
    <source>
        <dbReference type="ARBA" id="ARBA00022679"/>
    </source>
</evidence>
<dbReference type="PROSITE" id="PS01347">
    <property type="entry name" value="MRAY_1"/>
    <property type="match status" value="1"/>
</dbReference>
<organism evidence="10 11">
    <name type="scientific">Candidatus Segetimicrobium genomatis</name>
    <dbReference type="NCBI Taxonomy" id="2569760"/>
    <lineage>
        <taxon>Bacteria</taxon>
        <taxon>Bacillati</taxon>
        <taxon>Candidatus Sysuimicrobiota</taxon>
        <taxon>Candidatus Sysuimicrobiia</taxon>
        <taxon>Candidatus Sysuimicrobiales</taxon>
        <taxon>Candidatus Segetimicrobiaceae</taxon>
        <taxon>Candidatus Segetimicrobium</taxon>
    </lineage>
</organism>
<dbReference type="InterPro" id="IPR003524">
    <property type="entry name" value="PNAcMuramoyl-5peptid_Trfase"/>
</dbReference>
<keyword evidence="6 7" id="KW-0472">Membrane</keyword>
<dbReference type="PROSITE" id="PS01348">
    <property type="entry name" value="MRAY_2"/>
    <property type="match status" value="1"/>
</dbReference>
<dbReference type="GO" id="GO:0051992">
    <property type="term" value="F:UDP-N-acetylmuramoyl-L-alanyl-D-glutamyl-meso-2,6-diaminopimelyl-D-alanyl-D-alanine:undecaprenyl-phosphate transferase activity"/>
    <property type="evidence" value="ECO:0007669"/>
    <property type="project" value="RHEA"/>
</dbReference>
<evidence type="ECO:0000256" key="7">
    <source>
        <dbReference type="HAMAP-Rule" id="MF_00038"/>
    </source>
</evidence>
<dbReference type="PANTHER" id="PTHR22926">
    <property type="entry name" value="PHOSPHO-N-ACETYLMURAMOYL-PENTAPEPTIDE-TRANSFERASE"/>
    <property type="match status" value="1"/>
</dbReference>
<feature type="transmembrane region" description="Helical" evidence="7">
    <location>
        <begin position="243"/>
        <end position="265"/>
    </location>
</feature>